<comment type="similarity">
    <text evidence="3">Belongs to the bacterial flagellin family.</text>
</comment>
<dbReference type="PANTHER" id="PTHR42792">
    <property type="entry name" value="FLAGELLIN"/>
    <property type="match status" value="1"/>
</dbReference>
<dbReference type="InterPro" id="IPR013384">
    <property type="entry name" value="Flagell_FlgL"/>
</dbReference>
<dbReference type="Gene3D" id="1.20.1330.10">
    <property type="entry name" value="f41 fragment of flagellin, N-terminal domain"/>
    <property type="match status" value="2"/>
</dbReference>
<protein>
    <submittedName>
        <fullName evidence="7">Flagellar hook-associated protein 3 FlgL</fullName>
    </submittedName>
</protein>
<evidence type="ECO:0000259" key="6">
    <source>
        <dbReference type="Pfam" id="PF00669"/>
    </source>
</evidence>
<dbReference type="GO" id="GO:0009424">
    <property type="term" value="C:bacterial-type flagellum hook"/>
    <property type="evidence" value="ECO:0007669"/>
    <property type="project" value="InterPro"/>
</dbReference>
<dbReference type="SUPFAM" id="SSF64518">
    <property type="entry name" value="Phase 1 flagellin"/>
    <property type="match status" value="1"/>
</dbReference>
<organism evidence="7 8">
    <name type="scientific">Pseudoduganella violacea</name>
    <dbReference type="NCBI Taxonomy" id="1715466"/>
    <lineage>
        <taxon>Bacteria</taxon>
        <taxon>Pseudomonadati</taxon>
        <taxon>Pseudomonadota</taxon>
        <taxon>Betaproteobacteria</taxon>
        <taxon>Burkholderiales</taxon>
        <taxon>Oxalobacteraceae</taxon>
        <taxon>Telluria group</taxon>
        <taxon>Pseudoduganella</taxon>
    </lineage>
</organism>
<gene>
    <name evidence="7" type="ORF">FHS03_000782</name>
</gene>
<keyword evidence="7" id="KW-0282">Flagellum</keyword>
<evidence type="ECO:0000256" key="4">
    <source>
        <dbReference type="ARBA" id="ARBA00023143"/>
    </source>
</evidence>
<name>A0A7W5FSP3_9BURK</name>
<dbReference type="PANTHER" id="PTHR42792:SF1">
    <property type="entry name" value="FLAGELLAR HOOK-ASSOCIATED PROTEIN 3"/>
    <property type="match status" value="1"/>
</dbReference>
<dbReference type="GO" id="GO:0005576">
    <property type="term" value="C:extracellular region"/>
    <property type="evidence" value="ECO:0007669"/>
    <property type="project" value="UniProtKB-SubCell"/>
</dbReference>
<evidence type="ECO:0000256" key="1">
    <source>
        <dbReference type="ARBA" id="ARBA00004365"/>
    </source>
</evidence>
<dbReference type="EMBL" id="JACHXD010000002">
    <property type="protein sequence ID" value="MBB3117756.1"/>
    <property type="molecule type" value="Genomic_DNA"/>
</dbReference>
<feature type="domain" description="Flagellin N-terminal" evidence="6">
    <location>
        <begin position="15"/>
        <end position="141"/>
    </location>
</feature>
<evidence type="ECO:0000256" key="5">
    <source>
        <dbReference type="SAM" id="MobiDB-lite"/>
    </source>
</evidence>
<reference evidence="7 8" key="1">
    <citation type="submission" date="2020-08" db="EMBL/GenBank/DDBJ databases">
        <title>Genomic Encyclopedia of Type Strains, Phase III (KMG-III): the genomes of soil and plant-associated and newly described type strains.</title>
        <authorList>
            <person name="Whitman W."/>
        </authorList>
    </citation>
    <scope>NUCLEOTIDE SEQUENCE [LARGE SCALE GENOMIC DNA]</scope>
    <source>
        <strain evidence="7 8">CECT 8897</strain>
    </source>
</reference>
<dbReference type="Proteomes" id="UP000541535">
    <property type="component" value="Unassembled WGS sequence"/>
</dbReference>
<dbReference type="AlphaFoldDB" id="A0A7W5FSP3"/>
<proteinExistence type="inferred from homology"/>
<accession>A0A7W5FSP3</accession>
<feature type="region of interest" description="Disordered" evidence="5">
    <location>
        <begin position="193"/>
        <end position="212"/>
    </location>
</feature>
<keyword evidence="7" id="KW-0966">Cell projection</keyword>
<dbReference type="InterPro" id="IPR001029">
    <property type="entry name" value="Flagellin_N"/>
</dbReference>
<dbReference type="InterPro" id="IPR001492">
    <property type="entry name" value="Flagellin"/>
</dbReference>
<evidence type="ECO:0000313" key="7">
    <source>
        <dbReference type="EMBL" id="MBB3117756.1"/>
    </source>
</evidence>
<dbReference type="GO" id="GO:0071973">
    <property type="term" value="P:bacterial-type flagellum-dependent cell motility"/>
    <property type="evidence" value="ECO:0007669"/>
    <property type="project" value="InterPro"/>
</dbReference>
<evidence type="ECO:0000256" key="3">
    <source>
        <dbReference type="ARBA" id="ARBA00005709"/>
    </source>
</evidence>
<sequence length="414" mass="44200">MNMRVSSRTIFETGLNQLTSLQSQLSRTQQQLATGRRVLTAADDPVASARALEVTQSKEMNDQFKINRQNARASMSHVDLALGSTGDLIKDIKTLIVNAGNSGQTQKDRDALVIELEGRFTDLLGQANTADGAGNFLFGGYRLNTQPFTQTPGGAMYNGDQGARDLQVASGRQLTISDSGASVFEGAITGNGSFQTGADPSNKTRNGSGIISPGSVIDPSQLTGHQYALTFSVTPATPGVPAQTSYMVMDTTTNTPVTPAPVPYKSGEAISFDGIQFDVKGEVADQDVFTVDPSKRQSLFTTVRDLITALKTAGDGPNARTDLTNKLSVANQNINNALDNVLSVRAKMGAGLKELDYLDDAGSDVDIQYQTTLSKLTEIDPIAVISMFTQQQMTLEAAQKSYKNISGLSLFNYI</sequence>
<dbReference type="GO" id="GO:0005198">
    <property type="term" value="F:structural molecule activity"/>
    <property type="evidence" value="ECO:0007669"/>
    <property type="project" value="InterPro"/>
</dbReference>
<evidence type="ECO:0000313" key="8">
    <source>
        <dbReference type="Proteomes" id="UP000541535"/>
    </source>
</evidence>
<dbReference type="RefSeq" id="WP_307729507.1">
    <property type="nucleotide sequence ID" value="NZ_JACHXD010000002.1"/>
</dbReference>
<dbReference type="NCBIfam" id="TIGR02550">
    <property type="entry name" value="flagell_flgL"/>
    <property type="match status" value="1"/>
</dbReference>
<dbReference type="Pfam" id="PF00669">
    <property type="entry name" value="Flagellin_N"/>
    <property type="match status" value="1"/>
</dbReference>
<keyword evidence="7" id="KW-0969">Cilium</keyword>
<comment type="caution">
    <text evidence="7">The sequence shown here is derived from an EMBL/GenBank/DDBJ whole genome shotgun (WGS) entry which is preliminary data.</text>
</comment>
<keyword evidence="8" id="KW-1185">Reference proteome</keyword>
<comment type="subcellular location">
    <subcellularLocation>
        <location evidence="1">Bacterial flagellum</location>
    </subcellularLocation>
    <subcellularLocation>
        <location evidence="2">Secreted</location>
    </subcellularLocation>
</comment>
<feature type="compositionally biased region" description="Polar residues" evidence="5">
    <location>
        <begin position="193"/>
        <end position="209"/>
    </location>
</feature>
<keyword evidence="4" id="KW-0975">Bacterial flagellum</keyword>
<evidence type="ECO:0000256" key="2">
    <source>
        <dbReference type="ARBA" id="ARBA00004613"/>
    </source>
</evidence>